<evidence type="ECO:0000256" key="1">
    <source>
        <dbReference type="ARBA" id="ARBA00004418"/>
    </source>
</evidence>
<name>A0A1X4G473_9CYAN</name>
<evidence type="ECO:0000256" key="2">
    <source>
        <dbReference type="ARBA" id="ARBA00010742"/>
    </source>
</evidence>
<evidence type="ECO:0000256" key="4">
    <source>
        <dbReference type="ARBA" id="ARBA00022729"/>
    </source>
</evidence>
<dbReference type="InterPro" id="IPR015168">
    <property type="entry name" value="SsuA/THI5"/>
</dbReference>
<sequence length="388" mass="42359">MKTTSDYIVTKYPPSKIMQLKSFTLSKLHAKVFKYKPELWQKYEVKSIRTLSLLFGMGLGLTFLITACSPNSTNNAGNNQTSSPNEAANSSQSSRLTNSSTVIRIGYQKAATVLYALKAKGELEKSLQKSGVSVTWTEFPAGPPMLEALNAGSIDFGYTGEAPPVFAQAAGTPLLYVAYDPLATKAEAIIVHKDSPIKSVADLKGKKVAFAKGSNTNYLIVKALEKVGLKYSDIKPTFLLPADARIAFEGKNVDAWAIWDPFLAAAQKATDARILTDATGLAPNLGYYLAAKSFVDKNPEGLKTVLRDVDEVSKWAKNNPSDVAKLLSPVLGIDVGVLEISERRRDYGVLPLTEEVINNQQKVADTFYQLKLIPKQINVREVVTKIDF</sequence>
<evidence type="ECO:0000313" key="9">
    <source>
        <dbReference type="EMBL" id="OSO89241.1"/>
    </source>
</evidence>
<feature type="compositionally biased region" description="Polar residues" evidence="7">
    <location>
        <begin position="75"/>
        <end position="88"/>
    </location>
</feature>
<dbReference type="CDD" id="cd13557">
    <property type="entry name" value="PBP2_SsuA"/>
    <property type="match status" value="1"/>
</dbReference>
<proteinExistence type="inferred from homology"/>
<dbReference type="AlphaFoldDB" id="A0A1X4G473"/>
<dbReference type="GO" id="GO:0016020">
    <property type="term" value="C:membrane"/>
    <property type="evidence" value="ECO:0007669"/>
    <property type="project" value="InterPro"/>
</dbReference>
<evidence type="ECO:0000256" key="5">
    <source>
        <dbReference type="ARBA" id="ARBA00055538"/>
    </source>
</evidence>
<protein>
    <recommendedName>
        <fullName evidence="6">Putative aliphatic sulfonates-binding protein</fullName>
    </recommendedName>
</protein>
<comment type="caution">
    <text evidence="9">The sequence shown here is derived from an EMBL/GenBank/DDBJ whole genome shotgun (WGS) entry which is preliminary data.</text>
</comment>
<dbReference type="InterPro" id="IPR001638">
    <property type="entry name" value="Solute-binding_3/MltF_N"/>
</dbReference>
<dbReference type="Proteomes" id="UP000192997">
    <property type="component" value="Unassembled WGS sequence"/>
</dbReference>
<gene>
    <name evidence="9" type="ORF">B7O87_13555</name>
</gene>
<dbReference type="EMBL" id="NBYN01000058">
    <property type="protein sequence ID" value="OSO89241.1"/>
    <property type="molecule type" value="Genomic_DNA"/>
</dbReference>
<comment type="subcellular location">
    <subcellularLocation>
        <location evidence="1">Periplasm</location>
    </subcellularLocation>
</comment>
<keyword evidence="3" id="KW-0813">Transport</keyword>
<dbReference type="Pfam" id="PF09084">
    <property type="entry name" value="NMT1"/>
    <property type="match status" value="1"/>
</dbReference>
<dbReference type="PANTHER" id="PTHR30024:SF42">
    <property type="entry name" value="ALIPHATIC SULFONATES-BINDING PROTEIN-RELATED"/>
    <property type="match status" value="1"/>
</dbReference>
<feature type="domain" description="Solute-binding protein family 3/N-terminal" evidence="8">
    <location>
        <begin position="102"/>
        <end position="319"/>
    </location>
</feature>
<dbReference type="SUPFAM" id="SSF53850">
    <property type="entry name" value="Periplasmic binding protein-like II"/>
    <property type="match status" value="1"/>
</dbReference>
<comment type="function">
    <text evidence="5">Part of a binding-protein-dependent transport system for aliphatic sulfonates. Putative binding protein.</text>
</comment>
<evidence type="ECO:0000256" key="6">
    <source>
        <dbReference type="ARBA" id="ARBA00070228"/>
    </source>
</evidence>
<dbReference type="FunFam" id="3.40.190.10:FF:000050">
    <property type="entry name" value="Sulfonate ABC transporter substrate-binding protein"/>
    <property type="match status" value="1"/>
</dbReference>
<dbReference type="InterPro" id="IPR010067">
    <property type="entry name" value="ABC_SsuA_sub-bd"/>
</dbReference>
<evidence type="ECO:0000256" key="7">
    <source>
        <dbReference type="SAM" id="MobiDB-lite"/>
    </source>
</evidence>
<dbReference type="NCBIfam" id="TIGR01728">
    <property type="entry name" value="SsuA_fam"/>
    <property type="match status" value="1"/>
</dbReference>
<feature type="region of interest" description="Disordered" evidence="7">
    <location>
        <begin position="75"/>
        <end position="95"/>
    </location>
</feature>
<comment type="similarity">
    <text evidence="2">Belongs to the bacterial solute-binding protein SsuA/TauA family.</text>
</comment>
<dbReference type="Gene3D" id="3.40.190.10">
    <property type="entry name" value="Periplasmic binding protein-like II"/>
    <property type="match status" value="2"/>
</dbReference>
<dbReference type="GO" id="GO:0042626">
    <property type="term" value="F:ATPase-coupled transmembrane transporter activity"/>
    <property type="evidence" value="ECO:0007669"/>
    <property type="project" value="InterPro"/>
</dbReference>
<keyword evidence="4" id="KW-0732">Signal</keyword>
<reference evidence="10" key="1">
    <citation type="submission" date="2017-04" db="EMBL/GenBank/DDBJ databases">
        <authorList>
            <person name="Abreu V.A."/>
            <person name="Popin R.V."/>
            <person name="Rigonato J."/>
            <person name="Andreote A.P."/>
            <person name="Schaker P.C."/>
            <person name="Hoff-Risseti C."/>
            <person name="Alvarenga D.O."/>
            <person name="Varani A.M."/>
            <person name="Fiore M.F."/>
        </authorList>
    </citation>
    <scope>NUCLEOTIDE SEQUENCE [LARGE SCALE GENOMIC DNA]</scope>
    <source>
        <strain evidence="10">CENA303</strain>
    </source>
</reference>
<accession>A0A1X4G473</accession>
<dbReference type="PANTHER" id="PTHR30024">
    <property type="entry name" value="ALIPHATIC SULFONATES-BINDING PROTEIN-RELATED"/>
    <property type="match status" value="1"/>
</dbReference>
<organism evidence="9 10">
    <name type="scientific">Cylindrospermopsis raciborskii CENA303</name>
    <dbReference type="NCBI Taxonomy" id="1170769"/>
    <lineage>
        <taxon>Bacteria</taxon>
        <taxon>Bacillati</taxon>
        <taxon>Cyanobacteriota</taxon>
        <taxon>Cyanophyceae</taxon>
        <taxon>Nostocales</taxon>
        <taxon>Aphanizomenonaceae</taxon>
        <taxon>Cylindrospermopsis</taxon>
    </lineage>
</organism>
<dbReference type="SMART" id="SM00062">
    <property type="entry name" value="PBPb"/>
    <property type="match status" value="1"/>
</dbReference>
<evidence type="ECO:0000256" key="3">
    <source>
        <dbReference type="ARBA" id="ARBA00022448"/>
    </source>
</evidence>
<dbReference type="GO" id="GO:0042597">
    <property type="term" value="C:periplasmic space"/>
    <property type="evidence" value="ECO:0007669"/>
    <property type="project" value="UniProtKB-SubCell"/>
</dbReference>
<evidence type="ECO:0000313" key="10">
    <source>
        <dbReference type="Proteomes" id="UP000192997"/>
    </source>
</evidence>
<evidence type="ECO:0000259" key="8">
    <source>
        <dbReference type="SMART" id="SM00062"/>
    </source>
</evidence>